<reference evidence="8" key="1">
    <citation type="submission" date="2025-08" db="UniProtKB">
        <authorList>
            <consortium name="RefSeq"/>
        </authorList>
    </citation>
    <scope>IDENTIFICATION</scope>
    <source>
        <tissue evidence="8">Testes</tissue>
    </source>
</reference>
<feature type="domain" description="CUB" evidence="5">
    <location>
        <begin position="1196"/>
        <end position="1309"/>
    </location>
</feature>
<dbReference type="PANTHER" id="PTHR24251">
    <property type="entry name" value="OVOCHYMASE-RELATED"/>
    <property type="match status" value="1"/>
</dbReference>
<feature type="domain" description="CUB" evidence="5">
    <location>
        <begin position="342"/>
        <end position="455"/>
    </location>
</feature>
<feature type="domain" description="CUB" evidence="5">
    <location>
        <begin position="71"/>
        <end position="184"/>
    </location>
</feature>
<evidence type="ECO:0000313" key="8">
    <source>
        <dbReference type="RefSeq" id="XP_006823970.1"/>
    </source>
</evidence>
<sequence>MELKIVTLLLIAAVCSSISAVNGQTTPKPTPSSSCYGNCNECISFSCCCDNACPYLGDCCPDFQEACPNACGEIVNIPNGGSVDITSPLYPNYYPDDLNCNWTIYTEHGSMIYFEHVDFNTEDGFDFYSAGNGDAPSQETSEVWRHSGSSRPEDFLTDSGTGWITFTSDVNTAARGFHTIVHDSGYGSCAGICGLYNNANGCSCTTTCIVSDDCCYDYFEYCAGDCNENIQIPVGGSVNVTSPNYPSNYPDNARCRWIVDTAQSTRIEVVFNDYLTELDGDYFFAGHGSLPSQDTSEIWGFSGSSLPPNYVTDGDTAWLQFVSNKEINMRGFHATLTDFGDCIYEITVPEGGSSIVTSTNYPEDYPNGESCQWVLTAVNGGLLNVTFDDFATELNHDFMFAGDGDTPSNASTVIEPHSGTTLPPDYMSTVGAVWYRFTSDESGTMRGFHSTAYWTYGSCEGKCDTMSNGCSCFSDCVQDGSCCPDYVIHCAECIDVYYLNRGESVNILSPNYPNDYHDNAQCQWIVNGDPGDFEGDYRIIVQFLDFRTQTGEDFLYAGHGNDPSQETAVIWEHSGNQIPDNFLSNNSSAWLRFTSNNFITFRGFYAVAHHVSGYCGGQCEFMSDGCSCFVDCIYAGNCCKDYFQSCGGNCTHTLVVPYEGSIDVYSPNYPSDYPNDARCQWIITTEGASQPMYVEYIDFETEQCCDFYFAGHGSSPSNETTEIYAHSGSSLPPNFTSLSASIWMRFISDSSVTNRGFHAKVYYIANCSYTLIVPDSGSTEFASPGYPDDYPNNAICQWIAYSESNNQMLVSFVDFTTELNADFFYAGNTDEPTNNNSVIWQHSGDVIPPDFASTGGSVWFRFTSDRLINFQGFHVILSDMANCSFNILVPVNGFVDVYSPNYPADYPNDARCQWLLYSEGDDQPLHIEYNDFDTQSNADFYFAGHGDSPSNATTEIYAHSGTQLPADYTSTETSVWMRFISDGSITATGFHATVYYVGDSCQDRCFEGILPRFDCSCHSNCVYEDNCCHDFFDLCAANCSYEYHVPLAGSVDVTSPNYPDDYPNQSVCQWLVYSDSGAQMQVTFMDFRTQTGVDLFYAGDTDEPSQANSRIWAYSGSVDPDDFLSLGGALWFRFTSDLLITHQGFHIVVSDTATEAQSCAGQCFNTTASSVCSCNTDCVFSDNCCSDFFDLCAADCNFNHTITPFTKMDLVSPNYPDNYPDNALCQWIIQTESGSDILAQFQFFETESPYDVFFAGNGVEPSRNSSTVWAHSGSVLPNDFRSDVGAVWVRFVTDSSVNMQGWHVALSDTSVPGSVEDE</sequence>
<dbReference type="SUPFAM" id="SSF90188">
    <property type="entry name" value="Somatomedin B domain"/>
    <property type="match status" value="3"/>
</dbReference>
<name>A0ABM0MVC9_SACKO</name>
<evidence type="ECO:0000256" key="3">
    <source>
        <dbReference type="PROSITE-ProRule" id="PRU00059"/>
    </source>
</evidence>
<dbReference type="PROSITE" id="PS50958">
    <property type="entry name" value="SMB_2"/>
    <property type="match status" value="6"/>
</dbReference>
<feature type="domain" description="CUB" evidence="5">
    <location>
        <begin position="646"/>
        <end position="764"/>
    </location>
</feature>
<feature type="domain" description="SMB" evidence="6">
    <location>
        <begin position="185"/>
        <end position="227"/>
    </location>
</feature>
<protein>
    <submittedName>
        <fullName evidence="8">Cubilin-like</fullName>
    </submittedName>
</protein>
<evidence type="ECO:0000313" key="7">
    <source>
        <dbReference type="Proteomes" id="UP000694865"/>
    </source>
</evidence>
<dbReference type="PROSITE" id="PS00524">
    <property type="entry name" value="SMB_1"/>
    <property type="match status" value="6"/>
</dbReference>
<dbReference type="CDD" id="cd00041">
    <property type="entry name" value="CUB"/>
    <property type="match status" value="9"/>
</dbReference>
<keyword evidence="7" id="KW-1185">Reference proteome</keyword>
<feature type="chain" id="PRO_5046962588" evidence="4">
    <location>
        <begin position="24"/>
        <end position="1318"/>
    </location>
</feature>
<dbReference type="InterPro" id="IPR001212">
    <property type="entry name" value="Somatomedin_B_dom"/>
</dbReference>
<dbReference type="SMART" id="SM00042">
    <property type="entry name" value="CUB"/>
    <property type="match status" value="9"/>
</dbReference>
<keyword evidence="2" id="KW-1015">Disulfide bond</keyword>
<feature type="domain" description="SMB" evidence="6">
    <location>
        <begin position="611"/>
        <end position="651"/>
    </location>
</feature>
<feature type="domain" description="CUB" evidence="5">
    <location>
        <begin position="883"/>
        <end position="997"/>
    </location>
</feature>
<feature type="domain" description="SMB" evidence="6">
    <location>
        <begin position="997"/>
        <end position="1040"/>
    </location>
</feature>
<dbReference type="InterPro" id="IPR036024">
    <property type="entry name" value="Somatomedin_B-like_dom_sf"/>
</dbReference>
<dbReference type="Gene3D" id="4.10.410.20">
    <property type="match status" value="2"/>
</dbReference>
<evidence type="ECO:0000256" key="2">
    <source>
        <dbReference type="ARBA" id="ARBA00023157"/>
    </source>
</evidence>
<dbReference type="Pfam" id="PF00431">
    <property type="entry name" value="CUB"/>
    <property type="match status" value="9"/>
</dbReference>
<dbReference type="Proteomes" id="UP000694865">
    <property type="component" value="Unplaced"/>
</dbReference>
<feature type="domain" description="CUB" evidence="5">
    <location>
        <begin position="490"/>
        <end position="611"/>
    </location>
</feature>
<dbReference type="SMART" id="SM00201">
    <property type="entry name" value="SO"/>
    <property type="match status" value="5"/>
</dbReference>
<dbReference type="InterPro" id="IPR000859">
    <property type="entry name" value="CUB_dom"/>
</dbReference>
<dbReference type="SUPFAM" id="SSF49854">
    <property type="entry name" value="Spermadhesin, CUB domain"/>
    <property type="match status" value="9"/>
</dbReference>
<keyword evidence="1" id="KW-0677">Repeat</keyword>
<feature type="domain" description="CUB" evidence="5">
    <location>
        <begin position="226"/>
        <end position="339"/>
    </location>
</feature>
<proteinExistence type="predicted"/>
<evidence type="ECO:0000256" key="4">
    <source>
        <dbReference type="SAM" id="SignalP"/>
    </source>
</evidence>
<feature type="signal peptide" evidence="4">
    <location>
        <begin position="1"/>
        <end position="23"/>
    </location>
</feature>
<gene>
    <name evidence="8" type="primary">LOC102801920</name>
</gene>
<evidence type="ECO:0000259" key="5">
    <source>
        <dbReference type="PROSITE" id="PS01180"/>
    </source>
</evidence>
<feature type="domain" description="SMB" evidence="6">
    <location>
        <begin position="455"/>
        <end position="494"/>
    </location>
</feature>
<evidence type="ECO:0000259" key="6">
    <source>
        <dbReference type="PROSITE" id="PS50958"/>
    </source>
</evidence>
<comment type="caution">
    <text evidence="3">Lacks conserved residue(s) required for the propagation of feature annotation.</text>
</comment>
<accession>A0ABM0MVC9</accession>
<organism evidence="7 8">
    <name type="scientific">Saccoglossus kowalevskii</name>
    <name type="common">Acorn worm</name>
    <dbReference type="NCBI Taxonomy" id="10224"/>
    <lineage>
        <taxon>Eukaryota</taxon>
        <taxon>Metazoa</taxon>
        <taxon>Hemichordata</taxon>
        <taxon>Enteropneusta</taxon>
        <taxon>Harrimaniidae</taxon>
        <taxon>Saccoglossus</taxon>
    </lineage>
</organism>
<dbReference type="PROSITE" id="PS01180">
    <property type="entry name" value="CUB"/>
    <property type="match status" value="9"/>
</dbReference>
<dbReference type="Gene3D" id="2.60.120.290">
    <property type="entry name" value="Spermadhesin, CUB domain"/>
    <property type="match status" value="9"/>
</dbReference>
<feature type="domain" description="CUB" evidence="5">
    <location>
        <begin position="767"/>
        <end position="880"/>
    </location>
</feature>
<dbReference type="RefSeq" id="XP_006823970.1">
    <property type="nucleotide sequence ID" value="XM_006823907.1"/>
</dbReference>
<keyword evidence="4" id="KW-0732">Signal</keyword>
<feature type="domain" description="SMB" evidence="6">
    <location>
        <begin position="31"/>
        <end position="71"/>
    </location>
</feature>
<feature type="domain" description="CUB" evidence="5">
    <location>
        <begin position="1039"/>
        <end position="1152"/>
    </location>
</feature>
<feature type="domain" description="SMB" evidence="6">
    <location>
        <begin position="1155"/>
        <end position="1197"/>
    </location>
</feature>
<dbReference type="GeneID" id="102801920"/>
<dbReference type="InterPro" id="IPR035914">
    <property type="entry name" value="Sperma_CUB_dom_sf"/>
</dbReference>
<dbReference type="Pfam" id="PF01033">
    <property type="entry name" value="Somatomedin_B"/>
    <property type="match status" value="2"/>
</dbReference>
<evidence type="ECO:0000256" key="1">
    <source>
        <dbReference type="ARBA" id="ARBA00022737"/>
    </source>
</evidence>